<comment type="similarity">
    <text evidence="2">Belongs to the fimbrial export usher family.</text>
</comment>
<reference evidence="12" key="1">
    <citation type="submission" date="2016-10" db="EMBL/GenBank/DDBJ databases">
        <authorList>
            <person name="Varghese N."/>
            <person name="Submissions S."/>
        </authorList>
    </citation>
    <scope>NUCLEOTIDE SEQUENCE [LARGE SCALE GENOMIC DNA]</scope>
    <source>
        <strain evidence="12">8N4</strain>
    </source>
</reference>
<dbReference type="InterPro" id="IPR037224">
    <property type="entry name" value="PapC_N_sf"/>
</dbReference>
<evidence type="ECO:0000256" key="6">
    <source>
        <dbReference type="ARBA" id="ARBA00022729"/>
    </source>
</evidence>
<keyword evidence="4" id="KW-1134">Transmembrane beta strand</keyword>
<gene>
    <name evidence="11" type="ORF">SAMN05216522_106147</name>
</gene>
<evidence type="ECO:0000256" key="2">
    <source>
        <dbReference type="ARBA" id="ARBA00008064"/>
    </source>
</evidence>
<dbReference type="InterPro" id="IPR025885">
    <property type="entry name" value="PapC_N"/>
</dbReference>
<dbReference type="GO" id="GO:0009297">
    <property type="term" value="P:pilus assembly"/>
    <property type="evidence" value="ECO:0007669"/>
    <property type="project" value="InterPro"/>
</dbReference>
<comment type="subcellular location">
    <subcellularLocation>
        <location evidence="1">Cell outer membrane</location>
        <topology evidence="1">Multi-pass membrane protein</topology>
    </subcellularLocation>
</comment>
<keyword evidence="7 9" id="KW-0472">Membrane</keyword>
<dbReference type="Pfam" id="PF13954">
    <property type="entry name" value="PapC_N"/>
    <property type="match status" value="1"/>
</dbReference>
<dbReference type="Gene3D" id="2.60.40.3110">
    <property type="match status" value="1"/>
</dbReference>
<sequence length="876" mass="97046">MDELKQNTGAKNFVGIEKSDKLNRFYLRIIALTYPIVGVFAILPIGWATDQTLQPTDLSLNQAKGMSFDANFLHGQKVDLAAFEHGNPTTAGDHRVSIFVNDKPRGRFLISFLPYSDKPQGYAYPCFTLATLQQLGIEVESVARDNSVVNSCRALDQWIPQGRSHYESSDFILQLTVAQKYFRPQKPGEIRPERWEQGSNIAFIDYNVDGYSQRVSSLNKSGTTQQKTLSFGSLLGINLEGWRLRYRQISRKVQNASWRYHGQSAYAEHDITPLRSQFRVGDTWSSGEVFDSVTFRGAQLRSDHRMLSSTLRSYTPHFSGIAETNANVTLWQQGRLVQQTSVPAGPFDIDSPSVGGYGGDYTMVIDEADGRKRVFIIPNSAPPLILNKSVIKYEVDIGKIDQTAILRSPYFIQANLFYGLTENYTLYTGTQVANGYQGIALGNALNTFLGGIAITGNISQEKSTKQKFKSKGGRVNLSYSKYLLDTQTSINASVDRVVSGNYRTLNQSSYEQGGLGYGIYPAVKQRVSLSIGQPITESFSVNLSASTYHYKKRATSYQYSLSMNKQFTSYSLGAVLSRSQSYSGVNDNTLMLSLNIPFGRGSERKPIFDSLYSTYSHDNDGTNTLQHNINGHYGEENALVYGLGLNSEKVKQGKINNGVQANIAYNSSQGQYSTSFSRNRSHQQYSLSANGSVVAHSAGVIAGRQLGNNPFAIIYAEGAQGAKISNGHGATINRGGYGILPSLTPYQENRVAVNPEGLPLTVTLEENEATVIPRMGAAVKVKMKTQTGKPYLLKVRDRQQKLFAMMSQLFTERSPHLALVSQAGRAFVQGWDPEREALFIRDSVTNETCQISVDQDLIEQAKKISDEIIYKEVSCQ</sequence>
<dbReference type="STRING" id="988801.SAMN05216522_106147"/>
<protein>
    <submittedName>
        <fullName evidence="11">Outer membrane usher protein</fullName>
    </submittedName>
</protein>
<dbReference type="RefSeq" id="WP_177173123.1">
    <property type="nucleotide sequence ID" value="NZ_FOGC01000006.1"/>
</dbReference>
<evidence type="ECO:0000313" key="11">
    <source>
        <dbReference type="EMBL" id="SEQ76863.1"/>
    </source>
</evidence>
<evidence type="ECO:0000256" key="5">
    <source>
        <dbReference type="ARBA" id="ARBA00022692"/>
    </source>
</evidence>
<dbReference type="Gene3D" id="3.10.20.410">
    <property type="match status" value="1"/>
</dbReference>
<evidence type="ECO:0000256" key="1">
    <source>
        <dbReference type="ARBA" id="ARBA00004571"/>
    </source>
</evidence>
<evidence type="ECO:0000256" key="3">
    <source>
        <dbReference type="ARBA" id="ARBA00022448"/>
    </source>
</evidence>
<evidence type="ECO:0000313" key="12">
    <source>
        <dbReference type="Proteomes" id="UP000242515"/>
    </source>
</evidence>
<keyword evidence="5 9" id="KW-0812">Transmembrane</keyword>
<dbReference type="AlphaFoldDB" id="A0A1H9IQH0"/>
<organism evidence="11 12">
    <name type="scientific">Rosenbergiella nectarea</name>
    <dbReference type="NCBI Taxonomy" id="988801"/>
    <lineage>
        <taxon>Bacteria</taxon>
        <taxon>Pseudomonadati</taxon>
        <taxon>Pseudomonadota</taxon>
        <taxon>Gammaproteobacteria</taxon>
        <taxon>Enterobacterales</taxon>
        <taxon>Erwiniaceae</taxon>
        <taxon>Rosenbergiella</taxon>
    </lineage>
</organism>
<accession>A0A1H9IQH0</accession>
<keyword evidence="12" id="KW-1185">Reference proteome</keyword>
<dbReference type="InterPro" id="IPR000015">
    <property type="entry name" value="Fimb_usher"/>
</dbReference>
<dbReference type="PANTHER" id="PTHR30451">
    <property type="entry name" value="OUTER MEMBRANE USHER PROTEIN"/>
    <property type="match status" value="1"/>
</dbReference>
<proteinExistence type="inferred from homology"/>
<evidence type="ECO:0000256" key="4">
    <source>
        <dbReference type="ARBA" id="ARBA00022452"/>
    </source>
</evidence>
<dbReference type="InterPro" id="IPR042186">
    <property type="entry name" value="FimD_plug_dom"/>
</dbReference>
<keyword evidence="8" id="KW-0998">Cell outer membrane</keyword>
<dbReference type="Gene3D" id="2.60.40.2610">
    <property type="entry name" value="Outer membrane usher protein FimD, plug domain"/>
    <property type="match status" value="1"/>
</dbReference>
<dbReference type="EMBL" id="FOGC01000006">
    <property type="protein sequence ID" value="SEQ76863.1"/>
    <property type="molecule type" value="Genomic_DNA"/>
</dbReference>
<evidence type="ECO:0000256" key="9">
    <source>
        <dbReference type="SAM" id="Phobius"/>
    </source>
</evidence>
<keyword evidence="3" id="KW-0813">Transport</keyword>
<name>A0A1H9IQH0_9GAMM</name>
<feature type="domain" description="PapC N-terminal" evidence="10">
    <location>
        <begin position="68"/>
        <end position="209"/>
    </location>
</feature>
<evidence type="ECO:0000256" key="8">
    <source>
        <dbReference type="ARBA" id="ARBA00023237"/>
    </source>
</evidence>
<dbReference type="SUPFAM" id="SSF141729">
    <property type="entry name" value="FimD N-terminal domain-like"/>
    <property type="match status" value="1"/>
</dbReference>
<evidence type="ECO:0000256" key="7">
    <source>
        <dbReference type="ARBA" id="ARBA00023136"/>
    </source>
</evidence>
<keyword evidence="6" id="KW-0732">Signal</keyword>
<feature type="transmembrane region" description="Helical" evidence="9">
    <location>
        <begin position="25"/>
        <end position="47"/>
    </location>
</feature>
<dbReference type="GO" id="GO:0015473">
    <property type="term" value="F:fimbrial usher porin activity"/>
    <property type="evidence" value="ECO:0007669"/>
    <property type="project" value="InterPro"/>
</dbReference>
<dbReference type="Proteomes" id="UP000242515">
    <property type="component" value="Unassembled WGS sequence"/>
</dbReference>
<dbReference type="GO" id="GO:0009279">
    <property type="term" value="C:cell outer membrane"/>
    <property type="evidence" value="ECO:0007669"/>
    <property type="project" value="UniProtKB-SubCell"/>
</dbReference>
<evidence type="ECO:0000259" key="10">
    <source>
        <dbReference type="Pfam" id="PF13954"/>
    </source>
</evidence>
<dbReference type="Pfam" id="PF00577">
    <property type="entry name" value="Usher"/>
    <property type="match status" value="1"/>
</dbReference>
<keyword evidence="9" id="KW-1133">Transmembrane helix</keyword>
<dbReference type="PANTHER" id="PTHR30451:SF5">
    <property type="entry name" value="SLR0019 PROTEIN"/>
    <property type="match status" value="1"/>
</dbReference>